<evidence type="ECO:0000313" key="2">
    <source>
        <dbReference type="EMBL" id="KAL1517587.1"/>
    </source>
</evidence>
<feature type="signal peptide" evidence="1">
    <location>
        <begin position="1"/>
        <end position="20"/>
    </location>
</feature>
<dbReference type="EMBL" id="JBDJPC010000001">
    <property type="protein sequence ID" value="KAL1517587.1"/>
    <property type="molecule type" value="Genomic_DNA"/>
</dbReference>
<evidence type="ECO:0000313" key="3">
    <source>
        <dbReference type="Proteomes" id="UP001566132"/>
    </source>
</evidence>
<proteinExistence type="predicted"/>
<evidence type="ECO:0000256" key="1">
    <source>
        <dbReference type="SAM" id="SignalP"/>
    </source>
</evidence>
<organism evidence="2 3">
    <name type="scientific">Hypothenemus hampei</name>
    <name type="common">Coffee berry borer</name>
    <dbReference type="NCBI Taxonomy" id="57062"/>
    <lineage>
        <taxon>Eukaryota</taxon>
        <taxon>Metazoa</taxon>
        <taxon>Ecdysozoa</taxon>
        <taxon>Arthropoda</taxon>
        <taxon>Hexapoda</taxon>
        <taxon>Insecta</taxon>
        <taxon>Pterygota</taxon>
        <taxon>Neoptera</taxon>
        <taxon>Endopterygota</taxon>
        <taxon>Coleoptera</taxon>
        <taxon>Polyphaga</taxon>
        <taxon>Cucujiformia</taxon>
        <taxon>Curculionidae</taxon>
        <taxon>Scolytinae</taxon>
        <taxon>Hypothenemus</taxon>
    </lineage>
</organism>
<reference evidence="2 3" key="1">
    <citation type="submission" date="2024-05" db="EMBL/GenBank/DDBJ databases">
        <title>Genetic variation in Jamaican populations of the coffee berry borer (Hypothenemus hampei).</title>
        <authorList>
            <person name="Errbii M."/>
            <person name="Myrie A."/>
        </authorList>
    </citation>
    <scope>NUCLEOTIDE SEQUENCE [LARGE SCALE GENOMIC DNA]</scope>
    <source>
        <strain evidence="2">JA-Hopewell-2020-01-JO</strain>
        <tissue evidence="2">Whole body</tissue>
    </source>
</reference>
<name>A0ABD1FE93_HYPHA</name>
<dbReference type="Proteomes" id="UP001566132">
    <property type="component" value="Unassembled WGS sequence"/>
</dbReference>
<accession>A0ABD1FE93</accession>
<sequence>MENYFLIFSIVLLSYKYTEAVPVIPEESIDSVERLSIQDVIEEEHAQLPNYTVKDLYVIRKVVYEIGILTNPDNSTDYDNSTHEQIDLSFYDPNENGTFIDLSNIPIPIETNISGIALTAIIPTNLGSFPIANGTGYPLFPSKQVKVTKNISSTDVEKNARLLSGKTENIIKYVDLLKLNFFQASAKCWVYPDWQLQRKIEK</sequence>
<comment type="caution">
    <text evidence="2">The sequence shown here is derived from an EMBL/GenBank/DDBJ whole genome shotgun (WGS) entry which is preliminary data.</text>
</comment>
<keyword evidence="1" id="KW-0732">Signal</keyword>
<keyword evidence="3" id="KW-1185">Reference proteome</keyword>
<gene>
    <name evidence="2" type="ORF">ABEB36_001329</name>
</gene>
<dbReference type="AlphaFoldDB" id="A0ABD1FE93"/>
<protein>
    <submittedName>
        <fullName evidence="2">Uncharacterized protein</fullName>
    </submittedName>
</protein>
<feature type="chain" id="PRO_5044776522" evidence="1">
    <location>
        <begin position="21"/>
        <end position="202"/>
    </location>
</feature>